<dbReference type="GO" id="GO:0000156">
    <property type="term" value="F:phosphorelay response regulator activity"/>
    <property type="evidence" value="ECO:0007669"/>
    <property type="project" value="TreeGrafter"/>
</dbReference>
<dbReference type="PROSITE" id="PS50110">
    <property type="entry name" value="RESPONSE_REGULATORY"/>
    <property type="match status" value="1"/>
</dbReference>
<dbReference type="CDD" id="cd00383">
    <property type="entry name" value="trans_reg_C"/>
    <property type="match status" value="1"/>
</dbReference>
<keyword evidence="4 7" id="KW-0238">DNA-binding</keyword>
<evidence type="ECO:0000256" key="5">
    <source>
        <dbReference type="ARBA" id="ARBA00023163"/>
    </source>
</evidence>
<dbReference type="InterPro" id="IPR011006">
    <property type="entry name" value="CheY-like_superfamily"/>
</dbReference>
<dbReference type="Pfam" id="PF00486">
    <property type="entry name" value="Trans_reg_C"/>
    <property type="match status" value="1"/>
</dbReference>
<dbReference type="AlphaFoldDB" id="A0A0R0AGP3"/>
<dbReference type="SMART" id="SM00448">
    <property type="entry name" value="REC"/>
    <property type="match status" value="1"/>
</dbReference>
<dbReference type="Gene3D" id="1.10.10.10">
    <property type="entry name" value="Winged helix-like DNA-binding domain superfamily/Winged helix DNA-binding domain"/>
    <property type="match status" value="1"/>
</dbReference>
<reference evidence="10 11" key="1">
    <citation type="submission" date="2015-10" db="EMBL/GenBank/DDBJ databases">
        <title>Genome sequencing and analysis of members of genus Stenotrophomonas.</title>
        <authorList>
            <person name="Patil P.P."/>
            <person name="Midha S."/>
            <person name="Patil P.B."/>
        </authorList>
    </citation>
    <scope>NUCLEOTIDE SEQUENCE [LARGE SCALE GENOMIC DNA]</scope>
    <source>
        <strain evidence="10 11">JCM 9942</strain>
    </source>
</reference>
<comment type="caution">
    <text evidence="10">The sequence shown here is derived from an EMBL/GenBank/DDBJ whole genome shotgun (WGS) entry which is preliminary data.</text>
</comment>
<dbReference type="GO" id="GO:0006355">
    <property type="term" value="P:regulation of DNA-templated transcription"/>
    <property type="evidence" value="ECO:0007669"/>
    <property type="project" value="InterPro"/>
</dbReference>
<evidence type="ECO:0000313" key="10">
    <source>
        <dbReference type="EMBL" id="KRG40516.1"/>
    </source>
</evidence>
<dbReference type="Pfam" id="PF00072">
    <property type="entry name" value="Response_reg"/>
    <property type="match status" value="1"/>
</dbReference>
<dbReference type="Gene3D" id="6.10.250.690">
    <property type="match status" value="1"/>
</dbReference>
<dbReference type="SMART" id="SM00862">
    <property type="entry name" value="Trans_reg_C"/>
    <property type="match status" value="1"/>
</dbReference>
<dbReference type="PANTHER" id="PTHR48111:SF1">
    <property type="entry name" value="TWO-COMPONENT RESPONSE REGULATOR ORR33"/>
    <property type="match status" value="1"/>
</dbReference>
<dbReference type="InterPro" id="IPR001867">
    <property type="entry name" value="OmpR/PhoB-type_DNA-bd"/>
</dbReference>
<dbReference type="Gene3D" id="3.40.50.2300">
    <property type="match status" value="1"/>
</dbReference>
<organism evidence="10 11">
    <name type="scientific">Stenotrophomonas pictorum JCM 9942</name>
    <dbReference type="NCBI Taxonomy" id="1236960"/>
    <lineage>
        <taxon>Bacteria</taxon>
        <taxon>Pseudomonadati</taxon>
        <taxon>Pseudomonadota</taxon>
        <taxon>Gammaproteobacteria</taxon>
        <taxon>Lysobacterales</taxon>
        <taxon>Lysobacteraceae</taxon>
        <taxon>Stenotrophomonas</taxon>
    </lineage>
</organism>
<dbReference type="GO" id="GO:0005829">
    <property type="term" value="C:cytosol"/>
    <property type="evidence" value="ECO:0007669"/>
    <property type="project" value="TreeGrafter"/>
</dbReference>
<dbReference type="GO" id="GO:0032993">
    <property type="term" value="C:protein-DNA complex"/>
    <property type="evidence" value="ECO:0007669"/>
    <property type="project" value="TreeGrafter"/>
</dbReference>
<feature type="domain" description="Response regulatory" evidence="8">
    <location>
        <begin position="2"/>
        <end position="116"/>
    </location>
</feature>
<accession>A0A0R0AGP3</accession>
<evidence type="ECO:0000256" key="3">
    <source>
        <dbReference type="ARBA" id="ARBA00023015"/>
    </source>
</evidence>
<dbReference type="PROSITE" id="PS51755">
    <property type="entry name" value="OMPR_PHOB"/>
    <property type="match status" value="1"/>
</dbReference>
<keyword evidence="5" id="KW-0804">Transcription</keyword>
<sequence length="222" mass="25232">MRLLIVEDSQALAQALGNSLTREGYICDHAQDGEQALAFLEAFDYDLVVLDWMLPKRDGISVLSEMHLRGLRAGVLMLSARDQVVDRVAALDAGVDDYLVKPFSTDELLARLRALARRPLESPPMPMLQAGELRLDPRSRRVFWRQRDLELTPKEYALLELLMRQPQQVFSRGHIFSQLYDSTSDVSDKAVEVIISTLRTKLLKAGADQRIKTRRGFGYVFE</sequence>
<dbReference type="SUPFAM" id="SSF52172">
    <property type="entry name" value="CheY-like"/>
    <property type="match status" value="1"/>
</dbReference>
<dbReference type="GO" id="GO:0000976">
    <property type="term" value="F:transcription cis-regulatory region binding"/>
    <property type="evidence" value="ECO:0007669"/>
    <property type="project" value="TreeGrafter"/>
</dbReference>
<protein>
    <submittedName>
        <fullName evidence="10">Two-component system response regulator</fullName>
    </submittedName>
</protein>
<evidence type="ECO:0000256" key="2">
    <source>
        <dbReference type="ARBA" id="ARBA00023012"/>
    </source>
</evidence>
<evidence type="ECO:0000259" key="9">
    <source>
        <dbReference type="PROSITE" id="PS51755"/>
    </source>
</evidence>
<proteinExistence type="predicted"/>
<evidence type="ECO:0000256" key="7">
    <source>
        <dbReference type="PROSITE-ProRule" id="PRU01091"/>
    </source>
</evidence>
<feature type="DNA-binding region" description="OmpR/PhoB-type" evidence="7">
    <location>
        <begin position="125"/>
        <end position="222"/>
    </location>
</feature>
<keyword evidence="1 6" id="KW-0597">Phosphoprotein</keyword>
<keyword evidence="11" id="KW-1185">Reference proteome</keyword>
<gene>
    <name evidence="10" type="ORF">ARC78_01235</name>
</gene>
<dbReference type="EMBL" id="LLXS01000034">
    <property type="protein sequence ID" value="KRG40516.1"/>
    <property type="molecule type" value="Genomic_DNA"/>
</dbReference>
<evidence type="ECO:0000256" key="1">
    <source>
        <dbReference type="ARBA" id="ARBA00022553"/>
    </source>
</evidence>
<dbReference type="PANTHER" id="PTHR48111">
    <property type="entry name" value="REGULATOR OF RPOS"/>
    <property type="match status" value="1"/>
</dbReference>
<dbReference type="InterPro" id="IPR039420">
    <property type="entry name" value="WalR-like"/>
</dbReference>
<feature type="domain" description="OmpR/PhoB-type" evidence="9">
    <location>
        <begin position="125"/>
        <end position="222"/>
    </location>
</feature>
<dbReference type="OrthoDB" id="9802426at2"/>
<evidence type="ECO:0000256" key="4">
    <source>
        <dbReference type="ARBA" id="ARBA00023125"/>
    </source>
</evidence>
<dbReference type="InterPro" id="IPR001789">
    <property type="entry name" value="Sig_transdc_resp-reg_receiver"/>
</dbReference>
<dbReference type="RefSeq" id="WP_054657786.1">
    <property type="nucleotide sequence ID" value="NZ_BAZI01000037.1"/>
</dbReference>
<keyword evidence="2" id="KW-0902">Two-component regulatory system</keyword>
<evidence type="ECO:0000313" key="11">
    <source>
        <dbReference type="Proteomes" id="UP000050836"/>
    </source>
</evidence>
<feature type="modified residue" description="4-aspartylphosphate" evidence="6">
    <location>
        <position position="51"/>
    </location>
</feature>
<dbReference type="Proteomes" id="UP000050836">
    <property type="component" value="Unassembled WGS sequence"/>
</dbReference>
<evidence type="ECO:0000259" key="8">
    <source>
        <dbReference type="PROSITE" id="PS50110"/>
    </source>
</evidence>
<evidence type="ECO:0000256" key="6">
    <source>
        <dbReference type="PROSITE-ProRule" id="PRU00169"/>
    </source>
</evidence>
<dbReference type="InterPro" id="IPR036388">
    <property type="entry name" value="WH-like_DNA-bd_sf"/>
</dbReference>
<keyword evidence="3" id="KW-0805">Transcription regulation</keyword>
<name>A0A0R0AGP3_9GAMM</name>